<evidence type="ECO:0008006" key="4">
    <source>
        <dbReference type="Google" id="ProtNLM"/>
    </source>
</evidence>
<dbReference type="EMBL" id="JBBMQS010000001">
    <property type="protein sequence ID" value="MEM5496166.1"/>
    <property type="molecule type" value="Genomic_DNA"/>
</dbReference>
<name>A0ABU9SQL2_9ALTE</name>
<sequence length="105" mass="11709">MTNLVVNIKPKTLHQVLLVSRSLIAVLCTVLYTISAATIAHEGHIDKDAQLACTEKALRESCEYVKETGDKTAKLYSGYCQKISHNKLCVRNQPIKTIVLEPLDR</sequence>
<protein>
    <recommendedName>
        <fullName evidence="4">Secreted protein</fullName>
    </recommendedName>
</protein>
<keyword evidence="1" id="KW-0812">Transmembrane</keyword>
<accession>A0ABU9SQL2</accession>
<proteinExistence type="predicted"/>
<keyword evidence="3" id="KW-1185">Reference proteome</keyword>
<gene>
    <name evidence="2" type="ORF">WNY77_02025</name>
</gene>
<organism evidence="2 3">
    <name type="scientific">Paraglaciecola mesophila</name>
    <dbReference type="NCBI Taxonomy" id="197222"/>
    <lineage>
        <taxon>Bacteria</taxon>
        <taxon>Pseudomonadati</taxon>
        <taxon>Pseudomonadota</taxon>
        <taxon>Gammaproteobacteria</taxon>
        <taxon>Alteromonadales</taxon>
        <taxon>Alteromonadaceae</taxon>
        <taxon>Paraglaciecola</taxon>
    </lineage>
</organism>
<reference evidence="2 3" key="1">
    <citation type="submission" date="2024-03" db="EMBL/GenBank/DDBJ databases">
        <title>Community enrichment and isolation of bacterial strains for fucoidan degradation.</title>
        <authorList>
            <person name="Sichert A."/>
        </authorList>
    </citation>
    <scope>NUCLEOTIDE SEQUENCE [LARGE SCALE GENOMIC DNA]</scope>
    <source>
        <strain evidence="2 3">AS12</strain>
    </source>
</reference>
<evidence type="ECO:0000313" key="2">
    <source>
        <dbReference type="EMBL" id="MEM5496166.1"/>
    </source>
</evidence>
<dbReference type="RefSeq" id="WP_153811092.1">
    <property type="nucleotide sequence ID" value="NZ_JBBMQS010000001.1"/>
</dbReference>
<keyword evidence="1" id="KW-1133">Transmembrane helix</keyword>
<comment type="caution">
    <text evidence="2">The sequence shown here is derived from an EMBL/GenBank/DDBJ whole genome shotgun (WGS) entry which is preliminary data.</text>
</comment>
<evidence type="ECO:0000313" key="3">
    <source>
        <dbReference type="Proteomes" id="UP001461163"/>
    </source>
</evidence>
<evidence type="ECO:0000256" key="1">
    <source>
        <dbReference type="SAM" id="Phobius"/>
    </source>
</evidence>
<feature type="transmembrane region" description="Helical" evidence="1">
    <location>
        <begin position="12"/>
        <end position="34"/>
    </location>
</feature>
<dbReference type="Proteomes" id="UP001461163">
    <property type="component" value="Unassembled WGS sequence"/>
</dbReference>
<keyword evidence="1" id="KW-0472">Membrane</keyword>